<evidence type="ECO:0000313" key="6">
    <source>
        <dbReference type="EMBL" id="MBB5807049.1"/>
    </source>
</evidence>
<dbReference type="AlphaFoldDB" id="A0A7W9HRF4"/>
<keyword evidence="7" id="KW-1185">Reference proteome</keyword>
<accession>A0A7W9HRF4</accession>
<keyword evidence="3" id="KW-0233">DNA recombination</keyword>
<dbReference type="GO" id="GO:0006310">
    <property type="term" value="P:DNA recombination"/>
    <property type="evidence" value="ECO:0007669"/>
    <property type="project" value="UniProtKB-KW"/>
</dbReference>
<dbReference type="Pfam" id="PF14659">
    <property type="entry name" value="Phage_int_SAM_3"/>
    <property type="match status" value="1"/>
</dbReference>
<keyword evidence="2" id="KW-0238">DNA-binding</keyword>
<feature type="region of interest" description="Disordered" evidence="4">
    <location>
        <begin position="410"/>
        <end position="437"/>
    </location>
</feature>
<feature type="compositionally biased region" description="Acidic residues" evidence="4">
    <location>
        <begin position="416"/>
        <end position="426"/>
    </location>
</feature>
<evidence type="ECO:0000256" key="3">
    <source>
        <dbReference type="ARBA" id="ARBA00023172"/>
    </source>
</evidence>
<feature type="domain" description="Tyr recombinase" evidence="5">
    <location>
        <begin position="186"/>
        <end position="404"/>
    </location>
</feature>
<dbReference type="SUPFAM" id="SSF56349">
    <property type="entry name" value="DNA breaking-rejoining enzymes"/>
    <property type="match status" value="1"/>
</dbReference>
<dbReference type="Pfam" id="PF00589">
    <property type="entry name" value="Phage_integrase"/>
    <property type="match status" value="1"/>
</dbReference>
<dbReference type="InterPro" id="IPR013762">
    <property type="entry name" value="Integrase-like_cat_sf"/>
</dbReference>
<dbReference type="GO" id="GO:0015074">
    <property type="term" value="P:DNA integration"/>
    <property type="evidence" value="ECO:0007669"/>
    <property type="project" value="UniProtKB-KW"/>
</dbReference>
<evidence type="ECO:0000259" key="5">
    <source>
        <dbReference type="PROSITE" id="PS51898"/>
    </source>
</evidence>
<dbReference type="InterPro" id="IPR050090">
    <property type="entry name" value="Tyrosine_recombinase_XerCD"/>
</dbReference>
<dbReference type="InterPro" id="IPR011010">
    <property type="entry name" value="DNA_brk_join_enz"/>
</dbReference>
<protein>
    <submittedName>
        <fullName evidence="6">Integrase</fullName>
    </submittedName>
</protein>
<dbReference type="RefSeq" id="WP_184927032.1">
    <property type="nucleotide sequence ID" value="NZ_JACHMO010000001.1"/>
</dbReference>
<feature type="region of interest" description="Disordered" evidence="4">
    <location>
        <begin position="35"/>
        <end position="56"/>
    </location>
</feature>
<evidence type="ECO:0000256" key="4">
    <source>
        <dbReference type="SAM" id="MobiDB-lite"/>
    </source>
</evidence>
<evidence type="ECO:0000313" key="7">
    <source>
        <dbReference type="Proteomes" id="UP000552097"/>
    </source>
</evidence>
<sequence length="437" mass="48964">MPREKKTRNSNGRSSIYYSEKDKCWHGYVTVGVKDNGRPDRRHVRGQSQSEVTDKVRKLEKERDEGRVRKAGQNWTVETWLKHWLDNIVAPPVVTENAYSAYEVAVRVHLVPGIGAHRLDKLQPEHLEKLYRKIMKQKTKFGPTTSAATVHQVHRTVRAALNVAVRRKHLTGNPALEAKAPKVEEIEVEPYTVEQVKALLETAQKRRNSVRWAIALALGLRQGEALGLRWSDVNLEVGTLTVRRNRLRPKWQHGCARPCGKKYGGYCPNRVPVRPETAGTKSAAGKRGIGLPDELVRLLKLHQAEQDREREKAADLWTDTGYVFTTPTGAPLNPRSDYDEWKRLVEAANVPDGRLHDARHTAATVLLLLRVAERTVMGIMGWSNTAMAARYQHITAAIRRDVAERVGGLLWKPAEESSETTDDGDGGDATGEPAPAA</sequence>
<dbReference type="Gene3D" id="1.10.443.10">
    <property type="entry name" value="Intergrase catalytic core"/>
    <property type="match status" value="1"/>
</dbReference>
<proteinExistence type="predicted"/>
<gene>
    <name evidence="6" type="ORF">F4560_006817</name>
</gene>
<name>A0A7W9HRF4_9PSEU</name>
<dbReference type="Proteomes" id="UP000552097">
    <property type="component" value="Unassembled WGS sequence"/>
</dbReference>
<comment type="caution">
    <text evidence="6">The sequence shown here is derived from an EMBL/GenBank/DDBJ whole genome shotgun (WGS) entry which is preliminary data.</text>
</comment>
<reference evidence="6 7" key="1">
    <citation type="submission" date="2020-08" db="EMBL/GenBank/DDBJ databases">
        <title>Sequencing the genomes of 1000 actinobacteria strains.</title>
        <authorList>
            <person name="Klenk H.-P."/>
        </authorList>
    </citation>
    <scope>NUCLEOTIDE SEQUENCE [LARGE SCALE GENOMIC DNA]</scope>
    <source>
        <strain evidence="6 7">DSM 45486</strain>
    </source>
</reference>
<organism evidence="6 7">
    <name type="scientific">Saccharothrix ecbatanensis</name>
    <dbReference type="NCBI Taxonomy" id="1105145"/>
    <lineage>
        <taxon>Bacteria</taxon>
        <taxon>Bacillati</taxon>
        <taxon>Actinomycetota</taxon>
        <taxon>Actinomycetes</taxon>
        <taxon>Pseudonocardiales</taxon>
        <taxon>Pseudonocardiaceae</taxon>
        <taxon>Saccharothrix</taxon>
    </lineage>
</organism>
<dbReference type="CDD" id="cd01189">
    <property type="entry name" value="INT_ICEBs1_C_like"/>
    <property type="match status" value="1"/>
</dbReference>
<dbReference type="InterPro" id="IPR002104">
    <property type="entry name" value="Integrase_catalytic"/>
</dbReference>
<dbReference type="PANTHER" id="PTHR30349">
    <property type="entry name" value="PHAGE INTEGRASE-RELATED"/>
    <property type="match status" value="1"/>
</dbReference>
<dbReference type="Gene3D" id="1.10.150.130">
    <property type="match status" value="1"/>
</dbReference>
<keyword evidence="1" id="KW-0229">DNA integration</keyword>
<evidence type="ECO:0000256" key="1">
    <source>
        <dbReference type="ARBA" id="ARBA00022908"/>
    </source>
</evidence>
<dbReference type="InterPro" id="IPR004107">
    <property type="entry name" value="Integrase_SAM-like_N"/>
</dbReference>
<dbReference type="GO" id="GO:0003677">
    <property type="term" value="F:DNA binding"/>
    <property type="evidence" value="ECO:0007669"/>
    <property type="project" value="UniProtKB-KW"/>
</dbReference>
<evidence type="ECO:0000256" key="2">
    <source>
        <dbReference type="ARBA" id="ARBA00023125"/>
    </source>
</evidence>
<dbReference type="InterPro" id="IPR010998">
    <property type="entry name" value="Integrase_recombinase_N"/>
</dbReference>
<dbReference type="EMBL" id="JACHMO010000001">
    <property type="protein sequence ID" value="MBB5807049.1"/>
    <property type="molecule type" value="Genomic_DNA"/>
</dbReference>
<dbReference type="PROSITE" id="PS51898">
    <property type="entry name" value="TYR_RECOMBINASE"/>
    <property type="match status" value="1"/>
</dbReference>
<dbReference type="PANTHER" id="PTHR30349:SF91">
    <property type="entry name" value="INTA PROTEIN"/>
    <property type="match status" value="1"/>
</dbReference>